<organism evidence="3 4">
    <name type="scientific">Leucobacter allii</name>
    <dbReference type="NCBI Taxonomy" id="2932247"/>
    <lineage>
        <taxon>Bacteria</taxon>
        <taxon>Bacillati</taxon>
        <taxon>Actinomycetota</taxon>
        <taxon>Actinomycetes</taxon>
        <taxon>Micrococcales</taxon>
        <taxon>Microbacteriaceae</taxon>
        <taxon>Leucobacter</taxon>
    </lineage>
</organism>
<evidence type="ECO:0000256" key="1">
    <source>
        <dbReference type="SAM" id="MobiDB-lite"/>
    </source>
</evidence>
<evidence type="ECO:0000313" key="3">
    <source>
        <dbReference type="EMBL" id="UOQ56956.1"/>
    </source>
</evidence>
<gene>
    <name evidence="3" type="ORF">MUN78_15005</name>
</gene>
<keyword evidence="2" id="KW-0472">Membrane</keyword>
<reference evidence="3 4" key="1">
    <citation type="submission" date="2022-04" db="EMBL/GenBank/DDBJ databases">
        <title>Leucobacter sp. isolated from rhizosphere of garlic.</title>
        <authorList>
            <person name="Won M."/>
            <person name="Lee C.-M."/>
            <person name="Woen H.-Y."/>
            <person name="Kwon S.-W."/>
        </authorList>
    </citation>
    <scope>NUCLEOTIDE SEQUENCE [LARGE SCALE GENOMIC DNA]</scope>
    <source>
        <strain evidence="3 4">H21R-40</strain>
    </source>
</reference>
<keyword evidence="2" id="KW-1133">Transmembrane helix</keyword>
<name>A0ABY4FL18_9MICO</name>
<dbReference type="Pfam" id="PF05656">
    <property type="entry name" value="DUF805"/>
    <property type="match status" value="1"/>
</dbReference>
<feature type="transmembrane region" description="Helical" evidence="2">
    <location>
        <begin position="110"/>
        <end position="134"/>
    </location>
</feature>
<proteinExistence type="predicted"/>
<protein>
    <submittedName>
        <fullName evidence="3">DUF805 domain-containing protein</fullName>
    </submittedName>
</protein>
<evidence type="ECO:0000313" key="4">
    <source>
        <dbReference type="Proteomes" id="UP000831786"/>
    </source>
</evidence>
<keyword evidence="4" id="KW-1185">Reference proteome</keyword>
<feature type="transmembrane region" description="Helical" evidence="2">
    <location>
        <begin position="81"/>
        <end position="104"/>
    </location>
</feature>
<accession>A0ABY4FL18</accession>
<sequence>MSSAATTPRHATRREAPHEQTVAAPGPAEDPGAVRIGLDPHDGRPVPALVEPAPAADLPEAARRLLAGYARFAGRASRREYWWAVLLLALLQLLPCAIVIVGVLRGAEGAPLVVLGTGVAVLLGLVFALPVLALNWRRFRDAGAPAPLALVLLLPGVGPLVAGAIALSPARAERAA</sequence>
<feature type="transmembrane region" description="Helical" evidence="2">
    <location>
        <begin position="146"/>
        <end position="167"/>
    </location>
</feature>
<dbReference type="EMBL" id="CP095045">
    <property type="protein sequence ID" value="UOQ56956.1"/>
    <property type="molecule type" value="Genomic_DNA"/>
</dbReference>
<evidence type="ECO:0000256" key="2">
    <source>
        <dbReference type="SAM" id="Phobius"/>
    </source>
</evidence>
<keyword evidence="2" id="KW-0812">Transmembrane</keyword>
<dbReference type="Proteomes" id="UP000831786">
    <property type="component" value="Chromosome"/>
</dbReference>
<dbReference type="RefSeq" id="WP_244727515.1">
    <property type="nucleotide sequence ID" value="NZ_CP095045.1"/>
</dbReference>
<feature type="region of interest" description="Disordered" evidence="1">
    <location>
        <begin position="1"/>
        <end position="37"/>
    </location>
</feature>
<dbReference type="InterPro" id="IPR008523">
    <property type="entry name" value="DUF805"/>
</dbReference>